<accession>A0ABY7CFW7</accession>
<reference evidence="3" key="1">
    <citation type="submission" date="2022-10" db="EMBL/GenBank/DDBJ databases">
        <title>Puccinia triticina Genome sequencing and assembly.</title>
        <authorList>
            <person name="Li C."/>
        </authorList>
    </citation>
    <scope>NUCLEOTIDE SEQUENCE</scope>
    <source>
        <strain evidence="3">Pt15</strain>
    </source>
</reference>
<feature type="domain" description="CID" evidence="2">
    <location>
        <begin position="23"/>
        <end position="162"/>
    </location>
</feature>
<dbReference type="SUPFAM" id="SSF48464">
    <property type="entry name" value="ENTH/VHS domain"/>
    <property type="match status" value="1"/>
</dbReference>
<proteinExistence type="predicted"/>
<dbReference type="PANTHER" id="PTHR15921:SF3">
    <property type="entry name" value="PRE-MRNA CLEAVAGE COMPLEX 2 PROTEIN PCF11"/>
    <property type="match status" value="1"/>
</dbReference>
<dbReference type="InterPro" id="IPR047415">
    <property type="entry name" value="Pcf11_CID"/>
</dbReference>
<evidence type="ECO:0000256" key="1">
    <source>
        <dbReference type="SAM" id="MobiDB-lite"/>
    </source>
</evidence>
<dbReference type="SMART" id="SM00582">
    <property type="entry name" value="RPR"/>
    <property type="match status" value="1"/>
</dbReference>
<dbReference type="GeneID" id="77809219"/>
<organism evidence="3 4">
    <name type="scientific">Puccinia triticina</name>
    <dbReference type="NCBI Taxonomy" id="208348"/>
    <lineage>
        <taxon>Eukaryota</taxon>
        <taxon>Fungi</taxon>
        <taxon>Dikarya</taxon>
        <taxon>Basidiomycota</taxon>
        <taxon>Pucciniomycotina</taxon>
        <taxon>Pucciniomycetes</taxon>
        <taxon>Pucciniales</taxon>
        <taxon>Pucciniaceae</taxon>
        <taxon>Puccinia</taxon>
    </lineage>
</organism>
<feature type="region of interest" description="Disordered" evidence="1">
    <location>
        <begin position="387"/>
        <end position="428"/>
    </location>
</feature>
<dbReference type="EMBL" id="CP110424">
    <property type="protein sequence ID" value="WAQ83989.1"/>
    <property type="molecule type" value="Genomic_DNA"/>
</dbReference>
<feature type="compositionally biased region" description="Low complexity" evidence="1">
    <location>
        <begin position="267"/>
        <end position="283"/>
    </location>
</feature>
<evidence type="ECO:0000313" key="3">
    <source>
        <dbReference type="EMBL" id="WAQ83989.1"/>
    </source>
</evidence>
<dbReference type="InterPro" id="IPR045154">
    <property type="entry name" value="PCF11-like"/>
</dbReference>
<dbReference type="Pfam" id="PF04818">
    <property type="entry name" value="CID"/>
    <property type="match status" value="1"/>
</dbReference>
<dbReference type="InterPro" id="IPR006569">
    <property type="entry name" value="CID_dom"/>
</dbReference>
<dbReference type="PANTHER" id="PTHR15921">
    <property type="entry name" value="PRE-MRNA CLEAVAGE COMPLEX II"/>
    <property type="match status" value="1"/>
</dbReference>
<dbReference type="CDD" id="cd16982">
    <property type="entry name" value="CID_Pcf11"/>
    <property type="match status" value="1"/>
</dbReference>
<dbReference type="InterPro" id="IPR008942">
    <property type="entry name" value="ENTH_VHS"/>
</dbReference>
<name>A0ABY7CFW7_9BASI</name>
<feature type="region of interest" description="Disordered" evidence="1">
    <location>
        <begin position="529"/>
        <end position="559"/>
    </location>
</feature>
<feature type="compositionally biased region" description="Basic and acidic residues" evidence="1">
    <location>
        <begin position="745"/>
        <end position="757"/>
    </location>
</feature>
<dbReference type="RefSeq" id="XP_053019544.1">
    <property type="nucleotide sequence ID" value="XM_053168324.1"/>
</dbReference>
<feature type="region of interest" description="Disordered" evidence="1">
    <location>
        <begin position="631"/>
        <end position="685"/>
    </location>
</feature>
<feature type="region of interest" description="Disordered" evidence="1">
    <location>
        <begin position="308"/>
        <end position="336"/>
    </location>
</feature>
<feature type="compositionally biased region" description="Low complexity" evidence="1">
    <location>
        <begin position="402"/>
        <end position="413"/>
    </location>
</feature>
<gene>
    <name evidence="3" type="ORF">PtA15_4A440</name>
</gene>
<feature type="compositionally biased region" description="Polar residues" evidence="1">
    <location>
        <begin position="666"/>
        <end position="684"/>
    </location>
</feature>
<dbReference type="PROSITE" id="PS51391">
    <property type="entry name" value="CID"/>
    <property type="match status" value="1"/>
</dbReference>
<feature type="region of interest" description="Disordered" evidence="1">
    <location>
        <begin position="257"/>
        <end position="286"/>
    </location>
</feature>
<evidence type="ECO:0000313" key="4">
    <source>
        <dbReference type="Proteomes" id="UP001164743"/>
    </source>
</evidence>
<protein>
    <recommendedName>
        <fullName evidence="2">CID domain-containing protein</fullName>
    </recommendedName>
</protein>
<dbReference type="Gene3D" id="1.25.40.90">
    <property type="match status" value="1"/>
</dbReference>
<keyword evidence="4" id="KW-1185">Reference proteome</keyword>
<dbReference type="Proteomes" id="UP001164743">
    <property type="component" value="Chromosome 4A"/>
</dbReference>
<evidence type="ECO:0000259" key="2">
    <source>
        <dbReference type="PROSITE" id="PS51391"/>
    </source>
</evidence>
<feature type="region of interest" description="Disordered" evidence="1">
    <location>
        <begin position="718"/>
        <end position="765"/>
    </location>
</feature>
<sequence length="765" mass="85340">MSATHQPPPMQGLPTPPPSIGYDVHEFRRFFSFGLSQLKQNNKYIINDLTTLASVYTQRMSTCIVKEIEQYILESHPTHRLIGFYALDSICKNLGHPFPELFKASIERLFLTAYRDVEKLNSTTKIKFEELLGTWRTGSATQSELFGPELQRRMEDGIFGSWRHGNQPPSSLAFLNGIKQLPAIASPTEKASILFDLRRILADRRDIAMNAPTDQANLVQIDTLQQLEQLVATQQITMSQVDEIRHQLEPLKLAPTLPRSTNHQSVPQHHPLPAAHHPSQPSHFLEDSGTLAQLNHFLEANPNILQQAMQQSQQAQAPQTAFAQPPTPPMPDPTFQNVSEILSQFVQPQPATASVTGPINQGLLDPNLFDGPNLAAALTALNMPQCTPGAFTREQSSESTHKPSLSSPSTPSTAEGNNSRSGDRPDPAMIEYENKIAGLSIELQNGSINRVKPSEIADLLYSDIPQFCRQDGSRFLAGKTGKQRASDQLDRYFRIQRQVRESGQRAQQRMWSQPQSTWLYSQDSDLLGGKADKAQPRGKGHRSQSPSTARRMEEEEEKMAELRRKTIVRPSSAGLACQPCPICLEPFDTRLDEEEDEFFWTNAIESFNETKQTTVIYHATCHYETLRNKKRMQLRSEREPVKKPAPAGLPSGAAVPRKQLLDTNRAHPTSNTSESSDPKSQLVQPSDLAKKENYNGYPVMSLAPSPVALDSTNVLKIKVEDPPSDPSSVLISRKRQGSSLSPSRLTEHRDASSLESRKKPRLIAT</sequence>
<feature type="compositionally biased region" description="Low complexity" evidence="1">
    <location>
        <begin position="308"/>
        <end position="324"/>
    </location>
</feature>